<sequence>MVRKRGLVELVMCRITCGYVRFYQHNSLPERYEILMISLKTRGSYLLNRFIKCSLSYGLKEDPACIYICCDVQMVISGCQVGCFAS</sequence>
<organism evidence="1 2">
    <name type="scientific">Lactuca virosa</name>
    <dbReference type="NCBI Taxonomy" id="75947"/>
    <lineage>
        <taxon>Eukaryota</taxon>
        <taxon>Viridiplantae</taxon>
        <taxon>Streptophyta</taxon>
        <taxon>Embryophyta</taxon>
        <taxon>Tracheophyta</taxon>
        <taxon>Spermatophyta</taxon>
        <taxon>Magnoliopsida</taxon>
        <taxon>eudicotyledons</taxon>
        <taxon>Gunneridae</taxon>
        <taxon>Pentapetalae</taxon>
        <taxon>asterids</taxon>
        <taxon>campanulids</taxon>
        <taxon>Asterales</taxon>
        <taxon>Asteraceae</taxon>
        <taxon>Cichorioideae</taxon>
        <taxon>Cichorieae</taxon>
        <taxon>Lactucinae</taxon>
        <taxon>Lactuca</taxon>
    </lineage>
</organism>
<name>A0AAU9MA95_9ASTR</name>
<reference evidence="1 2" key="1">
    <citation type="submission" date="2022-01" db="EMBL/GenBank/DDBJ databases">
        <authorList>
            <person name="Xiong W."/>
            <person name="Schranz E."/>
        </authorList>
    </citation>
    <scope>NUCLEOTIDE SEQUENCE [LARGE SCALE GENOMIC DNA]</scope>
</reference>
<gene>
    <name evidence="1" type="ORF">LVIROSA_LOCUS11242</name>
</gene>
<dbReference type="EMBL" id="CAKMRJ010001245">
    <property type="protein sequence ID" value="CAH1423996.1"/>
    <property type="molecule type" value="Genomic_DNA"/>
</dbReference>
<accession>A0AAU9MA95</accession>
<keyword evidence="2" id="KW-1185">Reference proteome</keyword>
<evidence type="ECO:0000313" key="2">
    <source>
        <dbReference type="Proteomes" id="UP001157418"/>
    </source>
</evidence>
<dbReference type="Proteomes" id="UP001157418">
    <property type="component" value="Unassembled WGS sequence"/>
</dbReference>
<dbReference type="AlphaFoldDB" id="A0AAU9MA95"/>
<comment type="caution">
    <text evidence="1">The sequence shown here is derived from an EMBL/GenBank/DDBJ whole genome shotgun (WGS) entry which is preliminary data.</text>
</comment>
<proteinExistence type="predicted"/>
<protein>
    <submittedName>
        <fullName evidence="1">Uncharacterized protein</fullName>
    </submittedName>
</protein>
<evidence type="ECO:0000313" key="1">
    <source>
        <dbReference type="EMBL" id="CAH1423996.1"/>
    </source>
</evidence>